<dbReference type="InterPro" id="IPR001375">
    <property type="entry name" value="Peptidase_S9_cat"/>
</dbReference>
<evidence type="ECO:0000259" key="2">
    <source>
        <dbReference type="Pfam" id="PF00326"/>
    </source>
</evidence>
<keyword evidence="4" id="KW-1185">Reference proteome</keyword>
<sequence>MASTTAAEHDVRGLEKLKDIYGDLAQVPVPSSGRIQRSGKIIQVTSVWDNPALPLKKSTKTQRSSVIEQVDETKELRLISTTSLPMTNFESQSTAYSPSNSLVAQLITIPDGKDKKQYLRVFDQNEHIEVLCSDLSGQKKHGIIYGGGSGPFSALRFSHGEGHVLYCAERNVKTAQYYDADLEWDNDEKILESNVAIWAPDDAGIVFFGLRNEPFKLGRIYCNNRAGTMYYYELASAKLYTIGAENIAAEHPTFSPDGKTLVYFQRRADGPHQAVMECVKLGFGDKFIRSLPGRCGDLDVKDHAALTVLDAESRLDRDRVVLYGASHGGFLVSHLMGQYPGFYKSCVAHNPVLNILAMHETTDIPDWTLVEGTGQEGDWTRSLTEKQRNQMFESSPIAHVEKAITPYLLLIGEKDLRVAPHYRAFIRNLLARGIPCKYVGLSFYLANTSSVTFTCKGVVLYYVLVTHCNPFLGQISLKLAL</sequence>
<name>A0A0D6LHK7_9BILA</name>
<dbReference type="AlphaFoldDB" id="A0A0D6LHK7"/>
<dbReference type="PANTHER" id="PTHR42776:SF4">
    <property type="entry name" value="ACYLAMINO-ACID-RELEASING ENZYME"/>
    <property type="match status" value="1"/>
</dbReference>
<evidence type="ECO:0000256" key="1">
    <source>
        <dbReference type="ARBA" id="ARBA00022801"/>
    </source>
</evidence>
<keyword evidence="1" id="KW-0378">Hydrolase</keyword>
<feature type="domain" description="Peptidase S9 prolyl oligopeptidase catalytic" evidence="2">
    <location>
        <begin position="282"/>
        <end position="434"/>
    </location>
</feature>
<dbReference type="SUPFAM" id="SSF53474">
    <property type="entry name" value="alpha/beta-Hydrolases"/>
    <property type="match status" value="1"/>
</dbReference>
<proteinExistence type="predicted"/>
<protein>
    <recommendedName>
        <fullName evidence="2">Peptidase S9 prolyl oligopeptidase catalytic domain-containing protein</fullName>
    </recommendedName>
</protein>
<dbReference type="GO" id="GO:0006508">
    <property type="term" value="P:proteolysis"/>
    <property type="evidence" value="ECO:0007669"/>
    <property type="project" value="InterPro"/>
</dbReference>
<reference evidence="3 4" key="1">
    <citation type="submission" date="2013-05" db="EMBL/GenBank/DDBJ databases">
        <title>Draft genome of the parasitic nematode Anyclostoma ceylanicum.</title>
        <authorList>
            <person name="Mitreva M."/>
        </authorList>
    </citation>
    <scope>NUCLEOTIDE SEQUENCE [LARGE SCALE GENOMIC DNA]</scope>
</reference>
<organism evidence="3 4">
    <name type="scientific">Ancylostoma ceylanicum</name>
    <dbReference type="NCBI Taxonomy" id="53326"/>
    <lineage>
        <taxon>Eukaryota</taxon>
        <taxon>Metazoa</taxon>
        <taxon>Ecdysozoa</taxon>
        <taxon>Nematoda</taxon>
        <taxon>Chromadorea</taxon>
        <taxon>Rhabditida</taxon>
        <taxon>Rhabditina</taxon>
        <taxon>Rhabditomorpha</taxon>
        <taxon>Strongyloidea</taxon>
        <taxon>Ancylostomatidae</taxon>
        <taxon>Ancylostomatinae</taxon>
        <taxon>Ancylostoma</taxon>
    </lineage>
</organism>
<dbReference type="SUPFAM" id="SSF82171">
    <property type="entry name" value="DPP6 N-terminal domain-like"/>
    <property type="match status" value="1"/>
</dbReference>
<accession>A0A0D6LHK7</accession>
<dbReference type="Pfam" id="PF00326">
    <property type="entry name" value="Peptidase_S9"/>
    <property type="match status" value="1"/>
</dbReference>
<evidence type="ECO:0000313" key="3">
    <source>
        <dbReference type="EMBL" id="EPB71464.1"/>
    </source>
</evidence>
<dbReference type="PANTHER" id="PTHR42776">
    <property type="entry name" value="SERINE PEPTIDASE S9 FAMILY MEMBER"/>
    <property type="match status" value="1"/>
</dbReference>
<dbReference type="GO" id="GO:0004252">
    <property type="term" value="F:serine-type endopeptidase activity"/>
    <property type="evidence" value="ECO:0007669"/>
    <property type="project" value="TreeGrafter"/>
</dbReference>
<evidence type="ECO:0000313" key="4">
    <source>
        <dbReference type="Proteomes" id="UP000054495"/>
    </source>
</evidence>
<dbReference type="InterPro" id="IPR029058">
    <property type="entry name" value="AB_hydrolase_fold"/>
</dbReference>
<dbReference type="Gene3D" id="3.40.50.1820">
    <property type="entry name" value="alpha/beta hydrolase"/>
    <property type="match status" value="1"/>
</dbReference>
<dbReference type="Proteomes" id="UP000054495">
    <property type="component" value="Unassembled WGS sequence"/>
</dbReference>
<gene>
    <name evidence="3" type="ORF">ANCCEY_09442</name>
</gene>
<dbReference type="EMBL" id="KE125108">
    <property type="protein sequence ID" value="EPB71464.1"/>
    <property type="molecule type" value="Genomic_DNA"/>
</dbReference>